<evidence type="ECO:0000259" key="2">
    <source>
        <dbReference type="PROSITE" id="PS50943"/>
    </source>
</evidence>
<evidence type="ECO:0000313" key="3">
    <source>
        <dbReference type="EMBL" id="SDO65850.1"/>
    </source>
</evidence>
<reference evidence="3 4" key="1">
    <citation type="submission" date="2016-10" db="EMBL/GenBank/DDBJ databases">
        <authorList>
            <person name="de Groot N.N."/>
        </authorList>
    </citation>
    <scope>NUCLEOTIDE SEQUENCE [LARGE SCALE GENOMIC DNA]</scope>
    <source>
        <strain evidence="3 4">DSM 12130</strain>
    </source>
</reference>
<dbReference type="Gene3D" id="2.60.120.10">
    <property type="entry name" value="Jelly Rolls"/>
    <property type="match status" value="1"/>
</dbReference>
<dbReference type="EMBL" id="FNJI01000004">
    <property type="protein sequence ID" value="SDO65850.1"/>
    <property type="molecule type" value="Genomic_DNA"/>
</dbReference>
<dbReference type="InterPro" id="IPR013096">
    <property type="entry name" value="Cupin_2"/>
</dbReference>
<organism evidence="3 4">
    <name type="scientific">Desulforhopalus singaporensis</name>
    <dbReference type="NCBI Taxonomy" id="91360"/>
    <lineage>
        <taxon>Bacteria</taxon>
        <taxon>Pseudomonadati</taxon>
        <taxon>Thermodesulfobacteriota</taxon>
        <taxon>Desulfobulbia</taxon>
        <taxon>Desulfobulbales</taxon>
        <taxon>Desulfocapsaceae</taxon>
        <taxon>Desulforhopalus</taxon>
    </lineage>
</organism>
<protein>
    <submittedName>
        <fullName evidence="3">Transcriptional regulator, XRE family with cupin sensor</fullName>
    </submittedName>
</protein>
<dbReference type="PROSITE" id="PS50943">
    <property type="entry name" value="HTH_CROC1"/>
    <property type="match status" value="1"/>
</dbReference>
<dbReference type="Gene3D" id="1.10.260.40">
    <property type="entry name" value="lambda repressor-like DNA-binding domains"/>
    <property type="match status" value="1"/>
</dbReference>
<dbReference type="RefSeq" id="WP_092219920.1">
    <property type="nucleotide sequence ID" value="NZ_FNJI01000004.1"/>
</dbReference>
<dbReference type="InterPro" id="IPR050807">
    <property type="entry name" value="TransReg_Diox_bact_type"/>
</dbReference>
<accession>A0A1H0LD21</accession>
<dbReference type="InterPro" id="IPR011051">
    <property type="entry name" value="RmlC_Cupin_sf"/>
</dbReference>
<dbReference type="GO" id="GO:0003677">
    <property type="term" value="F:DNA binding"/>
    <property type="evidence" value="ECO:0007669"/>
    <property type="project" value="UniProtKB-KW"/>
</dbReference>
<dbReference type="GO" id="GO:0003700">
    <property type="term" value="F:DNA-binding transcription factor activity"/>
    <property type="evidence" value="ECO:0007669"/>
    <property type="project" value="TreeGrafter"/>
</dbReference>
<dbReference type="OrthoDB" id="5343295at2"/>
<dbReference type="InterPro" id="IPR001387">
    <property type="entry name" value="Cro/C1-type_HTH"/>
</dbReference>
<name>A0A1H0LD21_9BACT</name>
<feature type="domain" description="HTH cro/C1-type" evidence="2">
    <location>
        <begin position="7"/>
        <end position="61"/>
    </location>
</feature>
<sequence length="180" mass="20205">MNIGTLLRKYRKKQRLTLKVVAEQASISEGFLSQVENDVNSPSVETLIRICNALGIDAGELINEAGKKERIKLIRKSEWKEMELPHTGFATRRFFPQEDRKVLDSSVLVLEPGRSIPVRKNIKHGQEILSVLKGAVELKLSGQCYNLGQGDSAHFWANPDQQKITNTGNTTSFILWVGTM</sequence>
<dbReference type="CDD" id="cd02209">
    <property type="entry name" value="cupin_XRE_C"/>
    <property type="match status" value="1"/>
</dbReference>
<dbReference type="SMART" id="SM00530">
    <property type="entry name" value="HTH_XRE"/>
    <property type="match status" value="1"/>
</dbReference>
<dbReference type="SUPFAM" id="SSF47413">
    <property type="entry name" value="lambda repressor-like DNA-binding domains"/>
    <property type="match status" value="1"/>
</dbReference>
<dbReference type="Proteomes" id="UP000199073">
    <property type="component" value="Unassembled WGS sequence"/>
</dbReference>
<dbReference type="PANTHER" id="PTHR46797">
    <property type="entry name" value="HTH-TYPE TRANSCRIPTIONAL REGULATOR"/>
    <property type="match status" value="1"/>
</dbReference>
<dbReference type="STRING" id="91360.SAMN05660330_00749"/>
<keyword evidence="4" id="KW-1185">Reference proteome</keyword>
<proteinExistence type="predicted"/>
<dbReference type="PANTHER" id="PTHR46797:SF1">
    <property type="entry name" value="METHYLPHOSPHONATE SYNTHASE"/>
    <property type="match status" value="1"/>
</dbReference>
<dbReference type="InterPro" id="IPR014710">
    <property type="entry name" value="RmlC-like_jellyroll"/>
</dbReference>
<evidence type="ECO:0000256" key="1">
    <source>
        <dbReference type="ARBA" id="ARBA00023125"/>
    </source>
</evidence>
<dbReference type="Pfam" id="PF01381">
    <property type="entry name" value="HTH_3"/>
    <property type="match status" value="1"/>
</dbReference>
<dbReference type="SUPFAM" id="SSF51182">
    <property type="entry name" value="RmlC-like cupins"/>
    <property type="match status" value="1"/>
</dbReference>
<dbReference type="AlphaFoldDB" id="A0A1H0LD21"/>
<dbReference type="CDD" id="cd00093">
    <property type="entry name" value="HTH_XRE"/>
    <property type="match status" value="1"/>
</dbReference>
<evidence type="ECO:0000313" key="4">
    <source>
        <dbReference type="Proteomes" id="UP000199073"/>
    </source>
</evidence>
<dbReference type="InterPro" id="IPR010982">
    <property type="entry name" value="Lambda_DNA-bd_dom_sf"/>
</dbReference>
<gene>
    <name evidence="3" type="ORF">SAMN05660330_00749</name>
</gene>
<dbReference type="GO" id="GO:0005829">
    <property type="term" value="C:cytosol"/>
    <property type="evidence" value="ECO:0007669"/>
    <property type="project" value="TreeGrafter"/>
</dbReference>
<dbReference type="Pfam" id="PF07883">
    <property type="entry name" value="Cupin_2"/>
    <property type="match status" value="1"/>
</dbReference>
<keyword evidence="1" id="KW-0238">DNA-binding</keyword>